<dbReference type="SUPFAM" id="SSF55424">
    <property type="entry name" value="FAD/NAD-linked reductases, dimerisation (C-terminal) domain"/>
    <property type="match status" value="1"/>
</dbReference>
<dbReference type="Pfam" id="PF02852">
    <property type="entry name" value="Pyr_redox_dim"/>
    <property type="match status" value="1"/>
</dbReference>
<dbReference type="InterPro" id="IPR023753">
    <property type="entry name" value="FAD/NAD-binding_dom"/>
</dbReference>
<sequence>MSVEYDLVVVGGTLAGGYAARMAAEFKARVAWVVPEDWGNQGLASEWISHAALAHLGEMTEQVYQSRQLGWLGQTIEAGASPGSVQWSGVEQWLQQVASNWEEQNSPTILSALGVEMIFSAGQFCRRPRFAFTVSDRLIRARSYLLALESHPFIPDIPGLSSVGFLTTTGFPQAIANQAMPETVVILGSDPTGIELAQTLTRLNIQVTLVLGSDRILPHEDAEVAFLLQAQLEAIGVRILTNTLVAQVREIEQKKWVQAGNQAIAADEIVVAMGQQPQVESLNLEAAGVEWSSQGVWCNQKLQTTNPRVYVCGNSISGYLAPHVAQYEAAIALKNALFFPRHSANYQGIPTTLATDPALARVGLTEPEARQRYGKDVLVLRQDLKSLALAQIRAETTGLCKLVVHRNGSILGAHILGSEASELIAVMALAMRQNLKIDAIADLAVPSPTFAEILSQTATAWQLHRFKHNSMWQNFLEAWLNFRRSWSS</sequence>
<accession>A0ABV0J895</accession>
<organism evidence="6 7">
    <name type="scientific">Trichocoleus desertorum GB2-A4</name>
    <dbReference type="NCBI Taxonomy" id="2933944"/>
    <lineage>
        <taxon>Bacteria</taxon>
        <taxon>Bacillati</taxon>
        <taxon>Cyanobacteriota</taxon>
        <taxon>Cyanophyceae</taxon>
        <taxon>Leptolyngbyales</taxon>
        <taxon>Trichocoleusaceae</taxon>
        <taxon>Trichocoleus</taxon>
    </lineage>
</organism>
<evidence type="ECO:0000313" key="6">
    <source>
        <dbReference type="EMBL" id="MEP0818002.1"/>
    </source>
</evidence>
<keyword evidence="2" id="KW-0285">Flavoprotein</keyword>
<dbReference type="Proteomes" id="UP001464891">
    <property type="component" value="Unassembled WGS sequence"/>
</dbReference>
<dbReference type="InterPro" id="IPR004099">
    <property type="entry name" value="Pyr_nucl-diS_OxRdtase_dimer"/>
</dbReference>
<evidence type="ECO:0000256" key="1">
    <source>
        <dbReference type="ARBA" id="ARBA00001974"/>
    </source>
</evidence>
<feature type="domain" description="FAD/NAD(P)-binding" evidence="5">
    <location>
        <begin position="5"/>
        <end position="327"/>
    </location>
</feature>
<dbReference type="InterPro" id="IPR016156">
    <property type="entry name" value="FAD/NAD-linked_Rdtase_dimer_sf"/>
</dbReference>
<dbReference type="Gene3D" id="3.50.50.60">
    <property type="entry name" value="FAD/NAD(P)-binding domain"/>
    <property type="match status" value="2"/>
</dbReference>
<dbReference type="Pfam" id="PF07992">
    <property type="entry name" value="Pyr_redox_2"/>
    <property type="match status" value="1"/>
</dbReference>
<dbReference type="Gene3D" id="3.30.390.30">
    <property type="match status" value="1"/>
</dbReference>
<keyword evidence="7" id="KW-1185">Reference proteome</keyword>
<reference evidence="6 7" key="1">
    <citation type="submission" date="2022-04" db="EMBL/GenBank/DDBJ databases">
        <title>Positive selection, recombination, and allopatry shape intraspecific diversity of widespread and dominant cyanobacteria.</title>
        <authorList>
            <person name="Wei J."/>
            <person name="Shu W."/>
            <person name="Hu C."/>
        </authorList>
    </citation>
    <scope>NUCLEOTIDE SEQUENCE [LARGE SCALE GENOMIC DNA]</scope>
    <source>
        <strain evidence="6 7">GB2-A4</strain>
    </source>
</reference>
<evidence type="ECO:0000259" key="4">
    <source>
        <dbReference type="Pfam" id="PF02852"/>
    </source>
</evidence>
<feature type="domain" description="Pyridine nucleotide-disulphide oxidoreductase dimerisation" evidence="4">
    <location>
        <begin position="349"/>
        <end position="456"/>
    </location>
</feature>
<name>A0ABV0J895_9CYAN</name>
<evidence type="ECO:0000259" key="5">
    <source>
        <dbReference type="Pfam" id="PF07992"/>
    </source>
</evidence>
<gene>
    <name evidence="6" type="ORF">NC998_12950</name>
</gene>
<dbReference type="PRINTS" id="PR00368">
    <property type="entry name" value="FADPNR"/>
</dbReference>
<dbReference type="RefSeq" id="WP_190432388.1">
    <property type="nucleotide sequence ID" value="NZ_JAMPKM010000007.1"/>
</dbReference>
<evidence type="ECO:0000256" key="3">
    <source>
        <dbReference type="ARBA" id="ARBA00022827"/>
    </source>
</evidence>
<dbReference type="EMBL" id="JAMPKM010000007">
    <property type="protein sequence ID" value="MEP0818002.1"/>
    <property type="molecule type" value="Genomic_DNA"/>
</dbReference>
<dbReference type="InterPro" id="IPR036188">
    <property type="entry name" value="FAD/NAD-bd_sf"/>
</dbReference>
<dbReference type="PANTHER" id="PTHR43014">
    <property type="entry name" value="MERCURIC REDUCTASE"/>
    <property type="match status" value="1"/>
</dbReference>
<keyword evidence="3" id="KW-0274">FAD</keyword>
<evidence type="ECO:0000256" key="2">
    <source>
        <dbReference type="ARBA" id="ARBA00022630"/>
    </source>
</evidence>
<protein>
    <submittedName>
        <fullName evidence="6">NAD(P)/FAD-dependent oxidoreductase</fullName>
    </submittedName>
</protein>
<comment type="caution">
    <text evidence="6">The sequence shown here is derived from an EMBL/GenBank/DDBJ whole genome shotgun (WGS) entry which is preliminary data.</text>
</comment>
<dbReference type="PRINTS" id="PR00411">
    <property type="entry name" value="PNDRDTASEI"/>
</dbReference>
<comment type="cofactor">
    <cofactor evidence="1">
        <name>FAD</name>
        <dbReference type="ChEBI" id="CHEBI:57692"/>
    </cofactor>
</comment>
<evidence type="ECO:0000313" key="7">
    <source>
        <dbReference type="Proteomes" id="UP001464891"/>
    </source>
</evidence>
<dbReference type="SUPFAM" id="SSF51905">
    <property type="entry name" value="FAD/NAD(P)-binding domain"/>
    <property type="match status" value="1"/>
</dbReference>
<proteinExistence type="predicted"/>